<evidence type="ECO:0000256" key="1">
    <source>
        <dbReference type="PIRSR" id="PIRSR600246-1"/>
    </source>
</evidence>
<dbReference type="OrthoDB" id="2262349at2759"/>
<gene>
    <name evidence="3" type="ORF">AYI70_g11084</name>
</gene>
<dbReference type="Proteomes" id="UP000187283">
    <property type="component" value="Unassembled WGS sequence"/>
</dbReference>
<accession>A0A1R1X3G3</accession>
<organism evidence="3 4">
    <name type="scientific">Smittium culicis</name>
    <dbReference type="NCBI Taxonomy" id="133412"/>
    <lineage>
        <taxon>Eukaryota</taxon>
        <taxon>Fungi</taxon>
        <taxon>Fungi incertae sedis</taxon>
        <taxon>Zoopagomycota</taxon>
        <taxon>Kickxellomycotina</taxon>
        <taxon>Harpellomycetes</taxon>
        <taxon>Harpellales</taxon>
        <taxon>Legeriomycetaceae</taxon>
        <taxon>Smittium</taxon>
    </lineage>
</organism>
<dbReference type="AlphaFoldDB" id="A0A1R1X3G3"/>
<dbReference type="InterPro" id="IPR029055">
    <property type="entry name" value="Ntn_hydrolases_N"/>
</dbReference>
<evidence type="ECO:0000313" key="4">
    <source>
        <dbReference type="Proteomes" id="UP000187283"/>
    </source>
</evidence>
<keyword evidence="4" id="KW-1185">Reference proteome</keyword>
<dbReference type="STRING" id="133412.A0A1R1X3G3"/>
<protein>
    <submittedName>
        <fullName evidence="3">Putative threonine aspartase</fullName>
    </submittedName>
</protein>
<evidence type="ECO:0000313" key="3">
    <source>
        <dbReference type="EMBL" id="OMJ09159.1"/>
    </source>
</evidence>
<feature type="active site" description="Nucleophile" evidence="1">
    <location>
        <position position="30"/>
    </location>
</feature>
<evidence type="ECO:0000256" key="2">
    <source>
        <dbReference type="PIRSR" id="PIRSR600246-3"/>
    </source>
</evidence>
<name>A0A1R1X3G3_9FUNG</name>
<dbReference type="PANTHER" id="PTHR10188:SF8">
    <property type="entry name" value="THREONINE ASPARTASE 1"/>
    <property type="match status" value="1"/>
</dbReference>
<dbReference type="GO" id="GO:0004298">
    <property type="term" value="F:threonine-type endopeptidase activity"/>
    <property type="evidence" value="ECO:0007669"/>
    <property type="project" value="TreeGrafter"/>
</dbReference>
<comment type="caution">
    <text evidence="3">The sequence shown here is derived from an EMBL/GenBank/DDBJ whole genome shotgun (WGS) entry which is preliminary data.</text>
</comment>
<dbReference type="SUPFAM" id="SSF56235">
    <property type="entry name" value="N-terminal nucleophile aminohydrolases (Ntn hydrolases)"/>
    <property type="match status" value="1"/>
</dbReference>
<proteinExistence type="predicted"/>
<feature type="site" description="Cleavage; by autolysis" evidence="2">
    <location>
        <begin position="29"/>
        <end position="30"/>
    </location>
</feature>
<dbReference type="GO" id="GO:0005737">
    <property type="term" value="C:cytoplasm"/>
    <property type="evidence" value="ECO:0007669"/>
    <property type="project" value="TreeGrafter"/>
</dbReference>
<dbReference type="Gene3D" id="3.60.20.30">
    <property type="entry name" value="(Glycosyl)asparaginase"/>
    <property type="match status" value="1"/>
</dbReference>
<sequence length="92" mass="9797">MHNKFTIPHNKENSKEQLESISDIDVFEDTVGAVCLDFNGNIASGVSSGGIAIKLEGRVGEAAIYKSGCWAQTYNNEGIETIIGSSVTGTFI</sequence>
<dbReference type="InterPro" id="IPR000246">
    <property type="entry name" value="Peptidase_T2"/>
</dbReference>
<dbReference type="EMBL" id="LSSN01005554">
    <property type="protein sequence ID" value="OMJ09159.1"/>
    <property type="molecule type" value="Genomic_DNA"/>
</dbReference>
<dbReference type="Pfam" id="PF01112">
    <property type="entry name" value="Asparaginase_2"/>
    <property type="match status" value="1"/>
</dbReference>
<reference evidence="3 4" key="1">
    <citation type="submission" date="2017-01" db="EMBL/GenBank/DDBJ databases">
        <authorList>
            <person name="Mah S.A."/>
            <person name="Swanson W.J."/>
            <person name="Moy G.W."/>
            <person name="Vacquier V.D."/>
        </authorList>
    </citation>
    <scope>NUCLEOTIDE SEQUENCE [LARGE SCALE GENOMIC DNA]</scope>
    <source>
        <strain evidence="3 4">GSMNP</strain>
    </source>
</reference>
<dbReference type="GO" id="GO:0051604">
    <property type="term" value="P:protein maturation"/>
    <property type="evidence" value="ECO:0007669"/>
    <property type="project" value="TreeGrafter"/>
</dbReference>
<dbReference type="PANTHER" id="PTHR10188">
    <property type="entry name" value="L-ASPARAGINASE"/>
    <property type="match status" value="1"/>
</dbReference>